<dbReference type="InterPro" id="IPR010559">
    <property type="entry name" value="Sig_transdc_His_kin_internal"/>
</dbReference>
<dbReference type="Pfam" id="PF02518">
    <property type="entry name" value="HATPase_c"/>
    <property type="match status" value="1"/>
</dbReference>
<sequence>MECKSVQNHKLATRLYITEPRFHLLNFIGWLLFALIWVVLYSPFGFEPSDYIKMMVSNCIIPLLVTNVLRWFIHGLDLNDRSFQTCVLFLSCAAFVAAIVWFVTDTFFTLLYYNYHYSILNEITVGSSTKRVVGIFILLLLWCALYFIIKLFYQWQNEKEIKERALSNALETRIEVLKNQINPHFLFNSLNTISAMIDESPAKAQLIIEELSSFLRYTLTCRQREFVGFGQEIAFVNNYVYIQSIRFEENLIFTKNIDPICIHFPVPPAILYPLVENAIKHGIESSPTPLRVRLEASLDKDFLLISVKNSGKWIPVESHCFKMGTGNGLKNVEQRLECEYAGKAQFEIIKGDDLTEVRMRIPNIERNIKHGAKLQFQGTDCG</sequence>
<dbReference type="AlphaFoldDB" id="A0A644YIP3"/>
<dbReference type="InterPro" id="IPR050640">
    <property type="entry name" value="Bact_2-comp_sensor_kinase"/>
</dbReference>
<evidence type="ECO:0000259" key="3">
    <source>
        <dbReference type="Pfam" id="PF06580"/>
    </source>
</evidence>
<dbReference type="SUPFAM" id="SSF55874">
    <property type="entry name" value="ATPase domain of HSP90 chaperone/DNA topoisomerase II/histidine kinase"/>
    <property type="match status" value="1"/>
</dbReference>
<keyword evidence="1" id="KW-0812">Transmembrane</keyword>
<keyword evidence="1" id="KW-1133">Transmembrane helix</keyword>
<feature type="domain" description="Histidine kinase/HSP90-like ATPase" evidence="2">
    <location>
        <begin position="270"/>
        <end position="362"/>
    </location>
</feature>
<dbReference type="GO" id="GO:0016020">
    <property type="term" value="C:membrane"/>
    <property type="evidence" value="ECO:0007669"/>
    <property type="project" value="InterPro"/>
</dbReference>
<dbReference type="Gene3D" id="3.30.565.10">
    <property type="entry name" value="Histidine kinase-like ATPase, C-terminal domain"/>
    <property type="match status" value="1"/>
</dbReference>
<dbReference type="InterPro" id="IPR036890">
    <property type="entry name" value="HATPase_C_sf"/>
</dbReference>
<feature type="transmembrane region" description="Helical" evidence="1">
    <location>
        <begin position="133"/>
        <end position="153"/>
    </location>
</feature>
<gene>
    <name evidence="4" type="ORF">SDC9_74888</name>
</gene>
<organism evidence="4">
    <name type="scientific">bioreactor metagenome</name>
    <dbReference type="NCBI Taxonomy" id="1076179"/>
    <lineage>
        <taxon>unclassified sequences</taxon>
        <taxon>metagenomes</taxon>
        <taxon>ecological metagenomes</taxon>
    </lineage>
</organism>
<dbReference type="Pfam" id="PF06580">
    <property type="entry name" value="His_kinase"/>
    <property type="match status" value="1"/>
</dbReference>
<dbReference type="GO" id="GO:0000155">
    <property type="term" value="F:phosphorelay sensor kinase activity"/>
    <property type="evidence" value="ECO:0007669"/>
    <property type="project" value="InterPro"/>
</dbReference>
<evidence type="ECO:0000313" key="4">
    <source>
        <dbReference type="EMBL" id="MPM28366.1"/>
    </source>
</evidence>
<keyword evidence="1" id="KW-0472">Membrane</keyword>
<feature type="transmembrane region" description="Helical" evidence="1">
    <location>
        <begin position="85"/>
        <end position="113"/>
    </location>
</feature>
<protein>
    <submittedName>
        <fullName evidence="4">Uncharacterized protein</fullName>
    </submittedName>
</protein>
<dbReference type="PANTHER" id="PTHR34220:SF7">
    <property type="entry name" value="SENSOR HISTIDINE KINASE YPDA"/>
    <property type="match status" value="1"/>
</dbReference>
<feature type="transmembrane region" description="Helical" evidence="1">
    <location>
        <begin position="52"/>
        <end position="73"/>
    </location>
</feature>
<accession>A0A644YIP3</accession>
<evidence type="ECO:0000256" key="1">
    <source>
        <dbReference type="SAM" id="Phobius"/>
    </source>
</evidence>
<reference evidence="4" key="1">
    <citation type="submission" date="2019-08" db="EMBL/GenBank/DDBJ databases">
        <authorList>
            <person name="Kucharzyk K."/>
            <person name="Murdoch R.W."/>
            <person name="Higgins S."/>
            <person name="Loffler F."/>
        </authorList>
    </citation>
    <scope>NUCLEOTIDE SEQUENCE</scope>
</reference>
<comment type="caution">
    <text evidence="4">The sequence shown here is derived from an EMBL/GenBank/DDBJ whole genome shotgun (WGS) entry which is preliminary data.</text>
</comment>
<dbReference type="InterPro" id="IPR003594">
    <property type="entry name" value="HATPase_dom"/>
</dbReference>
<evidence type="ECO:0000259" key="2">
    <source>
        <dbReference type="Pfam" id="PF02518"/>
    </source>
</evidence>
<feature type="domain" description="Signal transduction histidine kinase internal region" evidence="3">
    <location>
        <begin position="173"/>
        <end position="251"/>
    </location>
</feature>
<proteinExistence type="predicted"/>
<dbReference type="EMBL" id="VSSQ01005234">
    <property type="protein sequence ID" value="MPM28366.1"/>
    <property type="molecule type" value="Genomic_DNA"/>
</dbReference>
<feature type="transmembrane region" description="Helical" evidence="1">
    <location>
        <begin position="21"/>
        <end position="40"/>
    </location>
</feature>
<name>A0A644YIP3_9ZZZZ</name>
<dbReference type="PANTHER" id="PTHR34220">
    <property type="entry name" value="SENSOR HISTIDINE KINASE YPDA"/>
    <property type="match status" value="1"/>
</dbReference>